<gene>
    <name evidence="2" type="ORF">Vse01_43470</name>
</gene>
<dbReference type="Gene3D" id="1.50.10.160">
    <property type="match status" value="1"/>
</dbReference>
<comment type="caution">
    <text evidence="2">The sequence shown here is derived from an EMBL/GenBank/DDBJ whole genome shotgun (WGS) entry which is preliminary data.</text>
</comment>
<dbReference type="SUPFAM" id="SSF48239">
    <property type="entry name" value="Terpenoid cyclases/Protein prenyltransferases"/>
    <property type="match status" value="2"/>
</dbReference>
<dbReference type="Gene3D" id="1.50.10.20">
    <property type="match status" value="1"/>
</dbReference>
<proteinExistence type="predicted"/>
<evidence type="ECO:0000313" key="2">
    <source>
        <dbReference type="EMBL" id="GIJ35199.1"/>
    </source>
</evidence>
<dbReference type="InterPro" id="IPR050148">
    <property type="entry name" value="Terpene_synthase-like"/>
</dbReference>
<sequence>MSLAPWLIGHSDRVRYLLDTQRADGGWGPPGGYSLVPTLSATEALLTVLHADPPADRARLVHAVDRALVTLTGLVNDGGPLPDTPALDMIVPALADRINDHIHRPAMPPPAALERWQRSTPLGLPRGVTRQRLTAVRHLVATGAPIPDKLLHALEVVADLAPAAGGVVPNASGTVGASPAATAAWLGRPDRPGGHGALAYLEGAVDRYGGPVPCAAPITVFERAWVTTILARAGIDLTGFQGLVDSLTADLGATGTPTGPGLPADADTTAVTLAALGHLGVSASTDCLWPYETPEGFATWPGEDGFSTTTNAHVLDALGQRLAEQPGAQPRHRAAVRRLVAALLDRQELQGSWADRWHASHYYATSCCVQALAEFGEPTTVAQPLDRAVEWTLAAQRTDGGWGTWSATAEETAYALHILLASGTRTPKVIDAVGRGHAYLCQHEGTTGPALWHDKDLYQPTLIVRATVLAAQHSAGRLLTYLSECA</sequence>
<keyword evidence="3" id="KW-1185">Reference proteome</keyword>
<organism evidence="2 3">
    <name type="scientific">Micromonospora sediminimaris</name>
    <dbReference type="NCBI Taxonomy" id="547162"/>
    <lineage>
        <taxon>Bacteria</taxon>
        <taxon>Bacillati</taxon>
        <taxon>Actinomycetota</taxon>
        <taxon>Actinomycetes</taxon>
        <taxon>Micromonosporales</taxon>
        <taxon>Micromonosporaceae</taxon>
        <taxon>Micromonospora</taxon>
    </lineage>
</organism>
<evidence type="ECO:0000313" key="3">
    <source>
        <dbReference type="Proteomes" id="UP000607311"/>
    </source>
</evidence>
<dbReference type="AlphaFoldDB" id="A0A9W5UV19"/>
<dbReference type="GO" id="GO:0016102">
    <property type="term" value="P:diterpenoid biosynthetic process"/>
    <property type="evidence" value="ECO:0007669"/>
    <property type="project" value="TreeGrafter"/>
</dbReference>
<accession>A0A9W5UV19</accession>
<dbReference type="PANTHER" id="PTHR31739:SF25">
    <property type="entry name" value="(E,E)-GERANYLLINALOOL SYNTHASE"/>
    <property type="match status" value="1"/>
</dbReference>
<reference evidence="2" key="1">
    <citation type="submission" date="2021-01" db="EMBL/GenBank/DDBJ databases">
        <title>Whole genome shotgun sequence of Verrucosispora sediminis NBRC 107745.</title>
        <authorList>
            <person name="Komaki H."/>
            <person name="Tamura T."/>
        </authorList>
    </citation>
    <scope>NUCLEOTIDE SEQUENCE</scope>
    <source>
        <strain evidence="2">NBRC 107745</strain>
    </source>
</reference>
<dbReference type="Pfam" id="PF13243">
    <property type="entry name" value="SQHop_cyclase_C"/>
    <property type="match status" value="1"/>
</dbReference>
<dbReference type="EMBL" id="BOPD01000027">
    <property type="protein sequence ID" value="GIJ35199.1"/>
    <property type="molecule type" value="Genomic_DNA"/>
</dbReference>
<feature type="domain" description="Squalene cyclase C-terminal" evidence="1">
    <location>
        <begin position="311"/>
        <end position="454"/>
    </location>
</feature>
<dbReference type="GO" id="GO:0000287">
    <property type="term" value="F:magnesium ion binding"/>
    <property type="evidence" value="ECO:0007669"/>
    <property type="project" value="TreeGrafter"/>
</dbReference>
<name>A0A9W5UV19_9ACTN</name>
<dbReference type="PANTHER" id="PTHR31739">
    <property type="entry name" value="ENT-COPALYL DIPHOSPHATE SYNTHASE, CHLOROPLASTIC"/>
    <property type="match status" value="1"/>
</dbReference>
<protein>
    <recommendedName>
        <fullName evidence="1">Squalene cyclase C-terminal domain-containing protein</fullName>
    </recommendedName>
</protein>
<dbReference type="Proteomes" id="UP000607311">
    <property type="component" value="Unassembled WGS sequence"/>
</dbReference>
<dbReference type="InterPro" id="IPR008930">
    <property type="entry name" value="Terpenoid_cyclase/PrenylTrfase"/>
</dbReference>
<dbReference type="InterPro" id="IPR032696">
    <property type="entry name" value="SQ_cyclase_C"/>
</dbReference>
<dbReference type="GO" id="GO:0010333">
    <property type="term" value="F:terpene synthase activity"/>
    <property type="evidence" value="ECO:0007669"/>
    <property type="project" value="InterPro"/>
</dbReference>
<evidence type="ECO:0000259" key="1">
    <source>
        <dbReference type="Pfam" id="PF13243"/>
    </source>
</evidence>